<reference evidence="8" key="1">
    <citation type="journal article" date="2012" name="PLoS Genet.">
        <title>Comparative analysis of the genomes of two field isolates of the rice blast fungus Magnaporthe oryzae.</title>
        <authorList>
            <person name="Xue M."/>
            <person name="Yang J."/>
            <person name="Li Z."/>
            <person name="Hu S."/>
            <person name="Yao N."/>
            <person name="Dean R.A."/>
            <person name="Zhao W."/>
            <person name="Shen M."/>
            <person name="Zhang H."/>
            <person name="Li C."/>
            <person name="Liu L."/>
            <person name="Cao L."/>
            <person name="Xu X."/>
            <person name="Xing Y."/>
            <person name="Hsiang T."/>
            <person name="Zhang Z."/>
            <person name="Xu J.R."/>
            <person name="Peng Y.L."/>
        </authorList>
    </citation>
    <scope>NUCLEOTIDE SEQUENCE</scope>
    <source>
        <strain evidence="8">Y34</strain>
    </source>
</reference>
<gene>
    <name evidence="8" type="ORF">OOU_Y34scaffold00606g3</name>
</gene>
<dbReference type="PANTHER" id="PTHR43098">
    <property type="entry name" value="L-ORNITHINE N(5)-MONOOXYGENASE-RELATED"/>
    <property type="match status" value="1"/>
</dbReference>
<dbReference type="Proteomes" id="UP000011086">
    <property type="component" value="Unassembled WGS sequence"/>
</dbReference>
<dbReference type="EMBL" id="JH793114">
    <property type="protein sequence ID" value="ELQ37331.1"/>
    <property type="molecule type" value="Genomic_DNA"/>
</dbReference>
<comment type="similarity">
    <text evidence="2">Belongs to the FAD-binding monooxygenase family.</text>
</comment>
<dbReference type="GO" id="GO:0050661">
    <property type="term" value="F:NADP binding"/>
    <property type="evidence" value="ECO:0007669"/>
    <property type="project" value="InterPro"/>
</dbReference>
<comment type="cofactor">
    <cofactor evidence="1">
        <name>FAD</name>
        <dbReference type="ChEBI" id="CHEBI:57692"/>
    </cofactor>
</comment>
<dbReference type="PANTHER" id="PTHR43098:SF3">
    <property type="entry name" value="L-ORNITHINE N(5)-MONOOXYGENASE-RELATED"/>
    <property type="match status" value="1"/>
</dbReference>
<sequence length="579" mass="65615">MGDTGMPKKFSTDLTDYSVQHSEKTGPYADNLDVDAIIVGAGFAVPSWLPIQAGIFMLKTLRDRGYNVVVFEAGNDLGGTWRWNCYPGAGVDSEVPEYEFSWPEVWKTWNWSSNYPTYEDLRAYFDHVDKILGIKKDCAFNTVVVGGKFDTQQGKWTIRTEDGRVSQAKNLVLGTGFAARRYIPDWPGMDEFQGEVHHSSFWPDQAVPVADRRCAVIGTGASGVQIVQAWGPTAGSTTVFQRTPNLAVPMRRRRLTAADQDARKRAYDELFRYRETCYGGFHYDWIERNTFDDTAAEREAVYERAWREGGFRYWVGLYKDNLIDPDANKESYRFWAKKTRARVGDPAKRELLAPKEMPHFFGVKRPCLESDYYEQFNRENFHLVDVKNNPIERFTKKGIMLKDGTHHEFDVVAVATGFILTTLPTVMTQLGLESITGEKLADQWRDGAKTYLGTTVSGYPNMFHLYGPQGPTLLSNGPSTVEVQGRWIADMMDKMSRGGIRYVNPRPEAADAYKKKIVELNDRTLFPTTRSTYMGGSIPGKVYEPVCWAGGIPAYKQEIRAALDRMDGFEVVKGWVCVL</sequence>
<evidence type="ECO:0000256" key="1">
    <source>
        <dbReference type="ARBA" id="ARBA00001974"/>
    </source>
</evidence>
<keyword evidence="7" id="KW-0503">Monooxygenase</keyword>
<evidence type="ECO:0000256" key="4">
    <source>
        <dbReference type="ARBA" id="ARBA00022827"/>
    </source>
</evidence>
<organism evidence="8">
    <name type="scientific">Pyricularia oryzae (strain Y34)</name>
    <name type="common">Rice blast fungus</name>
    <name type="synonym">Magnaporthe oryzae</name>
    <dbReference type="NCBI Taxonomy" id="1143189"/>
    <lineage>
        <taxon>Eukaryota</taxon>
        <taxon>Fungi</taxon>
        <taxon>Dikarya</taxon>
        <taxon>Ascomycota</taxon>
        <taxon>Pezizomycotina</taxon>
        <taxon>Sordariomycetes</taxon>
        <taxon>Sordariomycetidae</taxon>
        <taxon>Magnaporthales</taxon>
        <taxon>Pyriculariaceae</taxon>
        <taxon>Pyricularia</taxon>
    </lineage>
</organism>
<dbReference type="SUPFAM" id="SSF51905">
    <property type="entry name" value="FAD/NAD(P)-binding domain"/>
    <property type="match status" value="2"/>
</dbReference>
<evidence type="ECO:0000256" key="6">
    <source>
        <dbReference type="ARBA" id="ARBA00023002"/>
    </source>
</evidence>
<keyword evidence="5" id="KW-0521">NADP</keyword>
<name>A0AA97NW04_PYRO3</name>
<keyword evidence="3" id="KW-0285">Flavoprotein</keyword>
<keyword evidence="4" id="KW-0274">FAD</keyword>
<dbReference type="GO" id="GO:0050660">
    <property type="term" value="F:flavin adenine dinucleotide binding"/>
    <property type="evidence" value="ECO:0007669"/>
    <property type="project" value="InterPro"/>
</dbReference>
<dbReference type="Gene3D" id="3.50.50.60">
    <property type="entry name" value="FAD/NAD(P)-binding domain"/>
    <property type="match status" value="2"/>
</dbReference>
<accession>A0AA97NW04</accession>
<evidence type="ECO:0000256" key="2">
    <source>
        <dbReference type="ARBA" id="ARBA00010139"/>
    </source>
</evidence>
<dbReference type="InterPro" id="IPR036188">
    <property type="entry name" value="FAD/NAD-bd_sf"/>
</dbReference>
<protein>
    <submittedName>
        <fullName evidence="8">Cyclopentanone 1,2-monooxygenase</fullName>
    </submittedName>
</protein>
<proteinExistence type="inferred from homology"/>
<dbReference type="AlphaFoldDB" id="A0AA97NW04"/>
<evidence type="ECO:0000256" key="7">
    <source>
        <dbReference type="ARBA" id="ARBA00023033"/>
    </source>
</evidence>
<dbReference type="Pfam" id="PF00743">
    <property type="entry name" value="FMO-like"/>
    <property type="match status" value="1"/>
</dbReference>
<evidence type="ECO:0000256" key="5">
    <source>
        <dbReference type="ARBA" id="ARBA00022857"/>
    </source>
</evidence>
<dbReference type="GO" id="GO:0004499">
    <property type="term" value="F:N,N-dimethylaniline monooxygenase activity"/>
    <property type="evidence" value="ECO:0007669"/>
    <property type="project" value="InterPro"/>
</dbReference>
<keyword evidence="6" id="KW-0560">Oxidoreductase</keyword>
<evidence type="ECO:0000256" key="3">
    <source>
        <dbReference type="ARBA" id="ARBA00022630"/>
    </source>
</evidence>
<dbReference type="InterPro" id="IPR050775">
    <property type="entry name" value="FAD-binding_Monooxygenases"/>
</dbReference>
<dbReference type="InterPro" id="IPR020946">
    <property type="entry name" value="Flavin_mOase-like"/>
</dbReference>
<evidence type="ECO:0000313" key="8">
    <source>
        <dbReference type="EMBL" id="ELQ37331.1"/>
    </source>
</evidence>